<dbReference type="EMBL" id="CP025197">
    <property type="protein sequence ID" value="AUG56022.1"/>
    <property type="molecule type" value="Genomic_DNA"/>
</dbReference>
<gene>
    <name evidence="1" type="primary">yabG1</name>
    <name evidence="2" type="ORF">B9R14_02740</name>
    <name evidence="1" type="ORF">HVS_00160</name>
</gene>
<proteinExistence type="predicted"/>
<sequence>MALKIGDIVSRKSYGSDILFEVVDIKRKGNKKIALLNALFFRLEADAPETDLVIYKKQSIQKKVLL</sequence>
<dbReference type="InterPro" id="IPR008764">
    <property type="entry name" value="Peptidase_U57"/>
</dbReference>
<reference evidence="2 4" key="2">
    <citation type="journal article" date="2018" name="Syst. Appl. Microbiol.">
        <title>Characterization and high-quality draft genome sequence of Herbivorax saccincola A7, an anaerobic, alkaliphilic, thermophilic, cellulolytic, and xylanolytic bacterium.</title>
        <authorList>
            <person name="Aikawa S."/>
            <person name="Baramee S."/>
            <person name="Sermsathanaswadi J."/>
            <person name="Thianheng P."/>
            <person name="Tachaapaikoon C."/>
            <person name="Shikata A."/>
            <person name="Waeonukul R."/>
            <person name="Pason P."/>
            <person name="Ratanakhanokchai K."/>
            <person name="Kosugi A."/>
        </authorList>
    </citation>
    <scope>NUCLEOTIDE SEQUENCE [LARGE SCALE GENOMIC DNA]</scope>
    <source>
        <strain evidence="2 4">A7</strain>
    </source>
</reference>
<evidence type="ECO:0000313" key="3">
    <source>
        <dbReference type="Proteomes" id="UP000233534"/>
    </source>
</evidence>
<dbReference type="EMBL" id="NEMB01000003">
    <property type="protein sequence ID" value="PQQ65790.1"/>
    <property type="molecule type" value="Genomic_DNA"/>
</dbReference>
<dbReference type="OrthoDB" id="2084025at2"/>
<evidence type="ECO:0000313" key="4">
    <source>
        <dbReference type="Proteomes" id="UP000239720"/>
    </source>
</evidence>
<dbReference type="EC" id="3.4.-.-" evidence="1"/>
<accession>A0A2K9DWY4</accession>
<evidence type="ECO:0000313" key="1">
    <source>
        <dbReference type="EMBL" id="AUG56022.1"/>
    </source>
</evidence>
<dbReference type="KEGG" id="hsc:HVS_00160"/>
<reference evidence="1 3" key="1">
    <citation type="submission" date="2017-12" db="EMBL/GenBank/DDBJ databases">
        <title>Complete genome sequence of Herbivorax saccincola GGR1, a novel Cellulosome-producing hydrolytic bacterium in a thermophilic biogas plant, established by Illumina and Nanopore MinION sequencing.</title>
        <authorList>
            <person name="Pechtl A."/>
            <person name="Ruckert C."/>
            <person name="Koeck D.E."/>
            <person name="Maus I."/>
            <person name="Winkler A."/>
            <person name="Kalinowski J."/>
            <person name="Puhler A."/>
            <person name="Schwarz W.W."/>
            <person name="Zverlov V.V."/>
            <person name="Schluter A."/>
            <person name="Liebl W."/>
        </authorList>
    </citation>
    <scope>NUCLEOTIDE SEQUENCE [LARGE SCALE GENOMIC DNA]</scope>
    <source>
        <strain evidence="1">GGR1</strain>
        <strain evidence="3">SR1</strain>
    </source>
</reference>
<evidence type="ECO:0000313" key="2">
    <source>
        <dbReference type="EMBL" id="PQQ65790.1"/>
    </source>
</evidence>
<keyword evidence="3" id="KW-1185">Reference proteome</keyword>
<dbReference type="GO" id="GO:0008233">
    <property type="term" value="F:peptidase activity"/>
    <property type="evidence" value="ECO:0007669"/>
    <property type="project" value="UniProtKB-KW"/>
</dbReference>
<name>A0A2K9DWY4_9FIRM</name>
<dbReference type="Proteomes" id="UP000233534">
    <property type="component" value="Chromosome"/>
</dbReference>
<keyword evidence="1" id="KW-0645">Protease</keyword>
<protein>
    <submittedName>
        <fullName evidence="1">Sporulation-specific protease YabG</fullName>
        <ecNumber evidence="1">3.4.-.-</ecNumber>
    </submittedName>
</protein>
<keyword evidence="1" id="KW-0378">Hydrolase</keyword>
<dbReference type="GO" id="GO:0006508">
    <property type="term" value="P:proteolysis"/>
    <property type="evidence" value="ECO:0007669"/>
    <property type="project" value="UniProtKB-KW"/>
</dbReference>
<organism evidence="1 3">
    <name type="scientific">Acetivibrio saccincola</name>
    <dbReference type="NCBI Taxonomy" id="1677857"/>
    <lineage>
        <taxon>Bacteria</taxon>
        <taxon>Bacillati</taxon>
        <taxon>Bacillota</taxon>
        <taxon>Clostridia</taxon>
        <taxon>Eubacteriales</taxon>
        <taxon>Oscillospiraceae</taxon>
        <taxon>Acetivibrio</taxon>
    </lineage>
</organism>
<dbReference type="RefSeq" id="WP_101298468.1">
    <property type="nucleotide sequence ID" value="NZ_JAAYER010000129.1"/>
</dbReference>
<dbReference type="Proteomes" id="UP000239720">
    <property type="component" value="Unassembled WGS sequence"/>
</dbReference>
<dbReference type="Pfam" id="PF05582">
    <property type="entry name" value="Peptidase_U57"/>
    <property type="match status" value="1"/>
</dbReference>
<dbReference type="AlphaFoldDB" id="A0A2K9DWY4"/>